<dbReference type="InterPro" id="IPR021314">
    <property type="entry name" value="DUF2911"/>
</dbReference>
<evidence type="ECO:0000313" key="2">
    <source>
        <dbReference type="EMBL" id="SMC57475.1"/>
    </source>
</evidence>
<keyword evidence="1" id="KW-0732">Signal</keyword>
<dbReference type="Proteomes" id="UP000192393">
    <property type="component" value="Unassembled WGS sequence"/>
</dbReference>
<dbReference type="OrthoDB" id="187854at2"/>
<dbReference type="Pfam" id="PF11138">
    <property type="entry name" value="DUF2911"/>
    <property type="match status" value="1"/>
</dbReference>
<keyword evidence="3" id="KW-1185">Reference proteome</keyword>
<evidence type="ECO:0008006" key="4">
    <source>
        <dbReference type="Google" id="ProtNLM"/>
    </source>
</evidence>
<proteinExistence type="predicted"/>
<accession>A0A1W2A9S5</accession>
<dbReference type="RefSeq" id="WP_084016978.1">
    <property type="nucleotide sequence ID" value="NZ_FWXS01000004.1"/>
</dbReference>
<feature type="chain" id="PRO_5012845564" description="DUF2911 domain-containing protein" evidence="1">
    <location>
        <begin position="19"/>
        <end position="171"/>
    </location>
</feature>
<evidence type="ECO:0000256" key="1">
    <source>
        <dbReference type="SAM" id="SignalP"/>
    </source>
</evidence>
<gene>
    <name evidence="2" type="ORF">SAMN06296427_10453</name>
</gene>
<dbReference type="STRING" id="1434700.SAMN06296427_10453"/>
<name>A0A1W2A9S5_9FLAO</name>
<feature type="signal peptide" evidence="1">
    <location>
        <begin position="1"/>
        <end position="18"/>
    </location>
</feature>
<dbReference type="AlphaFoldDB" id="A0A1W2A9S5"/>
<dbReference type="EMBL" id="FWXS01000004">
    <property type="protein sequence ID" value="SMC57475.1"/>
    <property type="molecule type" value="Genomic_DNA"/>
</dbReference>
<evidence type="ECO:0000313" key="3">
    <source>
        <dbReference type="Proteomes" id="UP000192393"/>
    </source>
</evidence>
<sequence>MKSFIFLFAFILFGFLNAQTEASKNNRVSPIDSVEIKLKDSLQVEIVYSRPYLKGREFSKLVPYGQVWRTGANEATVFEINENVVIEGKMLPAGKYSLYTIPGENETIVIFNKDWNQWGTKYNEKRDALRISVPTIRSEESVEQFTIDLDETGAACLVWGNTLFTFHIQNA</sequence>
<protein>
    <recommendedName>
        <fullName evidence="4">DUF2911 domain-containing protein</fullName>
    </recommendedName>
</protein>
<reference evidence="2 3" key="1">
    <citation type="submission" date="2017-04" db="EMBL/GenBank/DDBJ databases">
        <authorList>
            <person name="Afonso C.L."/>
            <person name="Miller P.J."/>
            <person name="Scott M.A."/>
            <person name="Spackman E."/>
            <person name="Goraichik I."/>
            <person name="Dimitrov K.M."/>
            <person name="Suarez D.L."/>
            <person name="Swayne D.E."/>
        </authorList>
    </citation>
    <scope>NUCLEOTIDE SEQUENCE [LARGE SCALE GENOMIC DNA]</scope>
    <source>
        <strain evidence="2 3">CGMCC 1.12708</strain>
    </source>
</reference>
<organism evidence="2 3">
    <name type="scientific">Moheibacter sediminis</name>
    <dbReference type="NCBI Taxonomy" id="1434700"/>
    <lineage>
        <taxon>Bacteria</taxon>
        <taxon>Pseudomonadati</taxon>
        <taxon>Bacteroidota</taxon>
        <taxon>Flavobacteriia</taxon>
        <taxon>Flavobacteriales</taxon>
        <taxon>Weeksellaceae</taxon>
        <taxon>Moheibacter</taxon>
    </lineage>
</organism>